<gene>
    <name evidence="9" type="ORF">BN874_1760015</name>
</gene>
<keyword evidence="3 6" id="KW-0479">Metal-binding</keyword>
<keyword evidence="5 6" id="KW-0408">Iron</keyword>
<reference evidence="9 10" key="1">
    <citation type="journal article" date="2014" name="ISME J.">
        <title>Candidatus Competibacter-lineage genomes retrieved from metagenomes reveal functional metabolic diversity.</title>
        <authorList>
            <person name="McIlroy S.J."/>
            <person name="Albertsen M."/>
            <person name="Andresen E.K."/>
            <person name="Saunders A.M."/>
            <person name="Kristiansen R."/>
            <person name="Stokholm-Bjerregaard M."/>
            <person name="Nielsen K.L."/>
            <person name="Nielsen P.H."/>
        </authorList>
    </citation>
    <scope>NUCLEOTIDE SEQUENCE [LARGE SCALE GENOMIC DNA]</scope>
    <source>
        <strain evidence="9 10">Run_B_J11</strain>
    </source>
</reference>
<feature type="domain" description="Cytochrome c" evidence="8">
    <location>
        <begin position="117"/>
        <end position="195"/>
    </location>
</feature>
<keyword evidence="2 6" id="KW-0349">Heme</keyword>
<dbReference type="PANTHER" id="PTHR33751:SF9">
    <property type="entry name" value="CYTOCHROME C4"/>
    <property type="match status" value="1"/>
</dbReference>
<dbReference type="RefSeq" id="WP_051497543.1">
    <property type="nucleotide sequence ID" value="NZ_CBTK010000086.1"/>
</dbReference>
<dbReference type="Gene3D" id="1.10.760.10">
    <property type="entry name" value="Cytochrome c-like domain"/>
    <property type="match status" value="2"/>
</dbReference>
<proteinExistence type="predicted"/>
<comment type="caution">
    <text evidence="9">The sequence shown here is derived from an EMBL/GenBank/DDBJ whole genome shotgun (WGS) entry which is preliminary data.</text>
</comment>
<feature type="domain" description="Cytochrome c" evidence="8">
    <location>
        <begin position="26"/>
        <end position="107"/>
    </location>
</feature>
<dbReference type="GO" id="GO:0005506">
    <property type="term" value="F:iron ion binding"/>
    <property type="evidence" value="ECO:0007669"/>
    <property type="project" value="InterPro"/>
</dbReference>
<dbReference type="OrthoDB" id="9796421at2"/>
<dbReference type="InterPro" id="IPR009056">
    <property type="entry name" value="Cyt_c-like_dom"/>
</dbReference>
<dbReference type="Proteomes" id="UP000019184">
    <property type="component" value="Unassembled WGS sequence"/>
</dbReference>
<sequence>MIRSMFKPLMTIGILGVLTGAALAAGDPAAGKVKFTTCAGCHAIPGYTNVYPSYHVPRLGGQHPDYIIAALKAYQSGERQHPTMHANAFSLSEQDQQDIAAYLAGVKTAEAPSPVRGNATAGKTRSATCAACHGVDGNNAIPLYPRLAGQHEDYLRKVLTDYQSGGRKNAIMQGMAAPLSTQDIADLAAYFASQPKGLTVVGQE</sequence>
<evidence type="ECO:0000313" key="9">
    <source>
        <dbReference type="EMBL" id="CDH44613.1"/>
    </source>
</evidence>
<dbReference type="PROSITE" id="PS51007">
    <property type="entry name" value="CYTC"/>
    <property type="match status" value="2"/>
</dbReference>
<organism evidence="9 10">
    <name type="scientific">Candidatus Contendobacter odensis Run_B_J11</name>
    <dbReference type="NCBI Taxonomy" id="1400861"/>
    <lineage>
        <taxon>Bacteria</taxon>
        <taxon>Pseudomonadati</taxon>
        <taxon>Pseudomonadota</taxon>
        <taxon>Gammaproteobacteria</taxon>
        <taxon>Candidatus Competibacteraceae</taxon>
        <taxon>Candidatus Contendibacter</taxon>
    </lineage>
</organism>
<dbReference type="SUPFAM" id="SSF46626">
    <property type="entry name" value="Cytochrome c"/>
    <property type="match status" value="2"/>
</dbReference>
<evidence type="ECO:0000256" key="2">
    <source>
        <dbReference type="ARBA" id="ARBA00022617"/>
    </source>
</evidence>
<evidence type="ECO:0000256" key="7">
    <source>
        <dbReference type="SAM" id="SignalP"/>
    </source>
</evidence>
<dbReference type="GO" id="GO:0009055">
    <property type="term" value="F:electron transfer activity"/>
    <property type="evidence" value="ECO:0007669"/>
    <property type="project" value="InterPro"/>
</dbReference>
<keyword evidence="1" id="KW-0813">Transport</keyword>
<dbReference type="EMBL" id="CBTK010000086">
    <property type="protein sequence ID" value="CDH44613.1"/>
    <property type="molecule type" value="Genomic_DNA"/>
</dbReference>
<evidence type="ECO:0000256" key="6">
    <source>
        <dbReference type="PROSITE-ProRule" id="PRU00433"/>
    </source>
</evidence>
<evidence type="ECO:0000313" key="10">
    <source>
        <dbReference type="Proteomes" id="UP000019184"/>
    </source>
</evidence>
<evidence type="ECO:0000256" key="4">
    <source>
        <dbReference type="ARBA" id="ARBA00022982"/>
    </source>
</evidence>
<name>A0A7U7G9X0_9GAMM</name>
<dbReference type="Pfam" id="PF00034">
    <property type="entry name" value="Cytochrom_C"/>
    <property type="match status" value="2"/>
</dbReference>
<dbReference type="InterPro" id="IPR050597">
    <property type="entry name" value="Cytochrome_c_Oxidase_Subunit"/>
</dbReference>
<evidence type="ECO:0000259" key="8">
    <source>
        <dbReference type="PROSITE" id="PS51007"/>
    </source>
</evidence>
<feature type="signal peptide" evidence="7">
    <location>
        <begin position="1"/>
        <end position="24"/>
    </location>
</feature>
<feature type="chain" id="PRO_5030806679" evidence="7">
    <location>
        <begin position="25"/>
        <end position="204"/>
    </location>
</feature>
<keyword evidence="4" id="KW-0249">Electron transport</keyword>
<dbReference type="PANTHER" id="PTHR33751">
    <property type="entry name" value="CBB3-TYPE CYTOCHROME C OXIDASE SUBUNIT FIXP"/>
    <property type="match status" value="1"/>
</dbReference>
<dbReference type="InterPro" id="IPR008168">
    <property type="entry name" value="Cyt_C_IC"/>
</dbReference>
<evidence type="ECO:0000256" key="1">
    <source>
        <dbReference type="ARBA" id="ARBA00022448"/>
    </source>
</evidence>
<evidence type="ECO:0000256" key="5">
    <source>
        <dbReference type="ARBA" id="ARBA00023004"/>
    </source>
</evidence>
<keyword evidence="10" id="KW-1185">Reference proteome</keyword>
<dbReference type="AlphaFoldDB" id="A0A7U7G9X0"/>
<dbReference type="GO" id="GO:0020037">
    <property type="term" value="F:heme binding"/>
    <property type="evidence" value="ECO:0007669"/>
    <property type="project" value="InterPro"/>
</dbReference>
<protein>
    <submittedName>
        <fullName evidence="9">Cytochrome c family protein</fullName>
    </submittedName>
</protein>
<keyword evidence="7" id="KW-0732">Signal</keyword>
<accession>A0A7U7G9X0</accession>
<dbReference type="PRINTS" id="PR00605">
    <property type="entry name" value="CYTCHROMECIC"/>
</dbReference>
<evidence type="ECO:0000256" key="3">
    <source>
        <dbReference type="ARBA" id="ARBA00022723"/>
    </source>
</evidence>
<dbReference type="InterPro" id="IPR036909">
    <property type="entry name" value="Cyt_c-like_dom_sf"/>
</dbReference>